<evidence type="ECO:0000313" key="2">
    <source>
        <dbReference type="EMBL" id="NHN55786.1"/>
    </source>
</evidence>
<gene>
    <name evidence="2" type="ORF">G9U51_08350</name>
</gene>
<dbReference type="AlphaFoldDB" id="A0A967EEL5"/>
<evidence type="ECO:0000313" key="3">
    <source>
        <dbReference type="Proteomes" id="UP000744769"/>
    </source>
</evidence>
<name>A0A967EEL5_9MICO</name>
<keyword evidence="3" id="KW-1185">Reference proteome</keyword>
<accession>A0A967EEL5</accession>
<sequence length="120" mass="13258">MLTVPSDDVDAFLAECDDVIDDWNGSADSASWSADGSHEVDTDGNYYAEDPRPRSTLFRPPATLSPPPRVRVTLEWEGLQVATFRAELEIERNGRDIIRVIARPIGPAIPTASTARLYDQ</sequence>
<reference evidence="2" key="1">
    <citation type="submission" date="2020-03" db="EMBL/GenBank/DDBJ databases">
        <title>Draft sequencing of Calidifontibacter sp. DB0510.</title>
        <authorList>
            <person name="Kim D.-U."/>
        </authorList>
    </citation>
    <scope>NUCLEOTIDE SEQUENCE</scope>
    <source>
        <strain evidence="2">DB0510</strain>
    </source>
</reference>
<organism evidence="2 3">
    <name type="scientific">Metallococcus carri</name>
    <dbReference type="NCBI Taxonomy" id="1656884"/>
    <lineage>
        <taxon>Bacteria</taxon>
        <taxon>Bacillati</taxon>
        <taxon>Actinomycetota</taxon>
        <taxon>Actinomycetes</taxon>
        <taxon>Micrococcales</taxon>
        <taxon>Dermacoccaceae</taxon>
        <taxon>Metallococcus</taxon>
    </lineage>
</organism>
<protein>
    <submittedName>
        <fullName evidence="2">Uncharacterized protein</fullName>
    </submittedName>
</protein>
<feature type="region of interest" description="Disordered" evidence="1">
    <location>
        <begin position="25"/>
        <end position="64"/>
    </location>
</feature>
<dbReference type="Proteomes" id="UP000744769">
    <property type="component" value="Unassembled WGS sequence"/>
</dbReference>
<comment type="caution">
    <text evidence="2">The sequence shown here is derived from an EMBL/GenBank/DDBJ whole genome shotgun (WGS) entry which is preliminary data.</text>
</comment>
<feature type="compositionally biased region" description="Low complexity" evidence="1">
    <location>
        <begin position="25"/>
        <end position="35"/>
    </location>
</feature>
<dbReference type="RefSeq" id="WP_166195926.1">
    <property type="nucleotide sequence ID" value="NZ_JAAOIV010000005.1"/>
</dbReference>
<evidence type="ECO:0000256" key="1">
    <source>
        <dbReference type="SAM" id="MobiDB-lite"/>
    </source>
</evidence>
<dbReference type="EMBL" id="JAAOIV010000005">
    <property type="protein sequence ID" value="NHN55786.1"/>
    <property type="molecule type" value="Genomic_DNA"/>
</dbReference>
<proteinExistence type="predicted"/>